<proteinExistence type="predicted"/>
<evidence type="ECO:0000313" key="2">
    <source>
        <dbReference type="Proteomes" id="UP001220456"/>
    </source>
</evidence>
<evidence type="ECO:0000313" key="1">
    <source>
        <dbReference type="EMBL" id="MDF9277766.1"/>
    </source>
</evidence>
<dbReference type="PANTHER" id="PTHR34822:SF1">
    <property type="entry name" value="GRPB FAMILY PROTEIN"/>
    <property type="match status" value="1"/>
</dbReference>
<organism evidence="1 2">
    <name type="scientific">Arthrobacter vasquezii</name>
    <dbReference type="NCBI Taxonomy" id="2977629"/>
    <lineage>
        <taxon>Bacteria</taxon>
        <taxon>Bacillati</taxon>
        <taxon>Actinomycetota</taxon>
        <taxon>Actinomycetes</taxon>
        <taxon>Micrococcales</taxon>
        <taxon>Micrococcaceae</taxon>
        <taxon>Arthrobacter</taxon>
    </lineage>
</organism>
<dbReference type="InterPro" id="IPR007344">
    <property type="entry name" value="GrpB/CoaE"/>
</dbReference>
<dbReference type="Proteomes" id="UP001220456">
    <property type="component" value="Unassembled WGS sequence"/>
</dbReference>
<reference evidence="1 2" key="1">
    <citation type="journal article" date="2023" name="Int. J. Syst. Evol. Microbiol.">
        <title>Arthrobacter vasquezii sp. nov., isolated from a soil sample from Union Glacier, Antarctica.</title>
        <authorList>
            <person name="Valenzuela-Ibaceta F."/>
            <person name="Carrasco V."/>
            <person name="Lagos-Moraga S."/>
            <person name="Dietz-Vargas C."/>
            <person name="Navarro C.A."/>
            <person name="Perez-Donoso J.M."/>
        </authorList>
    </citation>
    <scope>NUCLEOTIDE SEQUENCE [LARGE SCALE GENOMIC DNA]</scope>
    <source>
        <strain evidence="1 2">EH-1B-1</strain>
    </source>
</reference>
<name>A0ABT6CUL8_9MICC</name>
<dbReference type="EMBL" id="JAROKN010000015">
    <property type="protein sequence ID" value="MDF9277766.1"/>
    <property type="molecule type" value="Genomic_DNA"/>
</dbReference>
<dbReference type="RefSeq" id="WP_277358287.1">
    <property type="nucleotide sequence ID" value="NZ_JAROKN010000015.1"/>
</dbReference>
<sequence length="180" mass="20002">MSAEEDWVEVVPHDDRWVLLYRNEAAEIHSALGGYALGIEHFGSTAVPGLVAKPIVDILAGVREGSDPRPAIDGLERLGYEYLGEDGRRPGRYFWRKRGMDAFNVSVVPHCGELWESNIAFRDFLRTHPDWAERYGQAKLSAGAASATSMLGYQDGKREFVDTLRTAAVAWAGEHGVNER</sequence>
<dbReference type="PANTHER" id="PTHR34822">
    <property type="entry name" value="GRPB DOMAIN PROTEIN (AFU_ORTHOLOGUE AFUA_1G01530)"/>
    <property type="match status" value="1"/>
</dbReference>
<dbReference type="Gene3D" id="3.30.460.10">
    <property type="entry name" value="Beta Polymerase, domain 2"/>
    <property type="match status" value="1"/>
</dbReference>
<keyword evidence="2" id="KW-1185">Reference proteome</keyword>
<dbReference type="InterPro" id="IPR043519">
    <property type="entry name" value="NT_sf"/>
</dbReference>
<dbReference type="Pfam" id="PF04229">
    <property type="entry name" value="GrpB"/>
    <property type="match status" value="1"/>
</dbReference>
<protein>
    <submittedName>
        <fullName evidence="1">GrpB family protein</fullName>
    </submittedName>
</protein>
<comment type="caution">
    <text evidence="1">The sequence shown here is derived from an EMBL/GenBank/DDBJ whole genome shotgun (WGS) entry which is preliminary data.</text>
</comment>
<dbReference type="SUPFAM" id="SSF81301">
    <property type="entry name" value="Nucleotidyltransferase"/>
    <property type="match status" value="1"/>
</dbReference>
<accession>A0ABT6CUL8</accession>
<gene>
    <name evidence="1" type="ORF">P4U43_08185</name>
</gene>